<dbReference type="InterPro" id="IPR057544">
    <property type="entry name" value="Beta-prop_SPT8"/>
</dbReference>
<protein>
    <submittedName>
        <fullName evidence="4">Transcription factor spt8</fullName>
    </submittedName>
</protein>
<proteinExistence type="predicted"/>
<reference evidence="4 5" key="1">
    <citation type="journal article" date="2016" name="Genome Announc.">
        <title>Genome Sequence of Madurella mycetomatis mm55, Isolated from a Human Mycetoma Case in Sudan.</title>
        <authorList>
            <person name="Smit S."/>
            <person name="Derks M.F."/>
            <person name="Bervoets S."/>
            <person name="Fahal A."/>
            <person name="van Leeuwen W."/>
            <person name="van Belkum A."/>
            <person name="van de Sande W.W."/>
        </authorList>
    </citation>
    <scope>NUCLEOTIDE SEQUENCE [LARGE SCALE GENOMIC DNA]</scope>
    <source>
        <strain evidence="5">mm55</strain>
    </source>
</reference>
<dbReference type="Proteomes" id="UP000078237">
    <property type="component" value="Unassembled WGS sequence"/>
</dbReference>
<gene>
    <name evidence="4" type="ORF">MMYC01_204508</name>
</gene>
<dbReference type="AlphaFoldDB" id="A0A175W6I2"/>
<feature type="compositionally biased region" description="Pro residues" evidence="2">
    <location>
        <begin position="1"/>
        <end position="11"/>
    </location>
</feature>
<feature type="domain" description="Transcription factor spt8 beta-propeller" evidence="3">
    <location>
        <begin position="19"/>
        <end position="187"/>
    </location>
</feature>
<dbReference type="InterPro" id="IPR015943">
    <property type="entry name" value="WD40/YVTN_repeat-like_dom_sf"/>
</dbReference>
<evidence type="ECO:0000313" key="4">
    <source>
        <dbReference type="EMBL" id="KXX78564.1"/>
    </source>
</evidence>
<feature type="region of interest" description="Disordered" evidence="2">
    <location>
        <begin position="1"/>
        <end position="21"/>
    </location>
</feature>
<keyword evidence="5" id="KW-1185">Reference proteome</keyword>
<comment type="caution">
    <text evidence="4">The sequence shown here is derived from an EMBL/GenBank/DDBJ whole genome shotgun (WGS) entry which is preliminary data.</text>
</comment>
<dbReference type="SUPFAM" id="SSF50978">
    <property type="entry name" value="WD40 repeat-like"/>
    <property type="match status" value="1"/>
</dbReference>
<dbReference type="InterPro" id="IPR036322">
    <property type="entry name" value="WD40_repeat_dom_sf"/>
</dbReference>
<accession>A0A175W6I2</accession>
<organism evidence="4 5">
    <name type="scientific">Madurella mycetomatis</name>
    <dbReference type="NCBI Taxonomy" id="100816"/>
    <lineage>
        <taxon>Eukaryota</taxon>
        <taxon>Fungi</taxon>
        <taxon>Dikarya</taxon>
        <taxon>Ascomycota</taxon>
        <taxon>Pezizomycotina</taxon>
        <taxon>Sordariomycetes</taxon>
        <taxon>Sordariomycetidae</taxon>
        <taxon>Sordariales</taxon>
        <taxon>Sordariales incertae sedis</taxon>
        <taxon>Madurella</taxon>
    </lineage>
</organism>
<sequence>MVVSSAPPPQQHDPTQTSSSTFLSAAIDGTIRIWDRRVPDPVARMNNRRGVPPWCMGACWSPDGNWIYAGRRNGTVEEYSIHKATSAWQPERSLKFPAGSGAVSCVRPMANGRHLVCASHDILRLYDLRETAAFKHSKVPFIIIPGPPRAGVISALYIDPTSRIMLSTAGTRGWDGSSTEVLIGYEIAVAK</sequence>
<evidence type="ECO:0000256" key="2">
    <source>
        <dbReference type="SAM" id="MobiDB-lite"/>
    </source>
</evidence>
<name>A0A175W6I2_9PEZI</name>
<evidence type="ECO:0000256" key="1">
    <source>
        <dbReference type="PROSITE-ProRule" id="PRU00221"/>
    </source>
</evidence>
<evidence type="ECO:0000313" key="5">
    <source>
        <dbReference type="Proteomes" id="UP000078237"/>
    </source>
</evidence>
<dbReference type="PROSITE" id="PS50082">
    <property type="entry name" value="WD_REPEATS_2"/>
    <property type="match status" value="1"/>
</dbReference>
<dbReference type="EMBL" id="LCTW02000115">
    <property type="protein sequence ID" value="KXX78564.1"/>
    <property type="molecule type" value="Genomic_DNA"/>
</dbReference>
<dbReference type="Gene3D" id="2.130.10.10">
    <property type="entry name" value="YVTN repeat-like/Quinoprotein amine dehydrogenase"/>
    <property type="match status" value="1"/>
</dbReference>
<keyword evidence="1" id="KW-0853">WD repeat</keyword>
<dbReference type="Pfam" id="PF23798">
    <property type="entry name" value="Beta-prop_SPT8"/>
    <property type="match status" value="1"/>
</dbReference>
<evidence type="ECO:0000259" key="3">
    <source>
        <dbReference type="Pfam" id="PF23798"/>
    </source>
</evidence>
<dbReference type="VEuPathDB" id="FungiDB:MMYC01_204508"/>
<feature type="repeat" description="WD" evidence="1">
    <location>
        <begin position="18"/>
        <end position="35"/>
    </location>
</feature>
<dbReference type="InterPro" id="IPR001680">
    <property type="entry name" value="WD40_rpt"/>
</dbReference>
<dbReference type="OrthoDB" id="10260946at2759"/>
<feature type="compositionally biased region" description="Polar residues" evidence="2">
    <location>
        <begin position="12"/>
        <end position="21"/>
    </location>
</feature>
<dbReference type="STRING" id="100816.A0A175W6I2"/>
<dbReference type="SMART" id="SM00320">
    <property type="entry name" value="WD40"/>
    <property type="match status" value="3"/>
</dbReference>